<dbReference type="PANTHER" id="PTHR42867:SF1">
    <property type="entry name" value="MEMBRANE PROTEIN-RELATED"/>
    <property type="match status" value="1"/>
</dbReference>
<evidence type="ECO:0000313" key="2">
    <source>
        <dbReference type="EMBL" id="GAH58777.1"/>
    </source>
</evidence>
<evidence type="ECO:0008006" key="3">
    <source>
        <dbReference type="Google" id="ProtNLM"/>
    </source>
</evidence>
<evidence type="ECO:0000256" key="1">
    <source>
        <dbReference type="SAM" id="Phobius"/>
    </source>
</evidence>
<name>X1GNL2_9ZZZZ</name>
<feature type="transmembrane region" description="Helical" evidence="1">
    <location>
        <begin position="127"/>
        <end position="147"/>
    </location>
</feature>
<proteinExistence type="predicted"/>
<dbReference type="EMBL" id="BARU01017303">
    <property type="protein sequence ID" value="GAH58777.1"/>
    <property type="molecule type" value="Genomic_DNA"/>
</dbReference>
<gene>
    <name evidence="2" type="ORF">S03H2_28713</name>
</gene>
<reference evidence="2" key="1">
    <citation type="journal article" date="2014" name="Front. Microbiol.">
        <title>High frequency of phylogenetically diverse reductive dehalogenase-homologous genes in deep subseafloor sedimentary metagenomes.</title>
        <authorList>
            <person name="Kawai M."/>
            <person name="Futagami T."/>
            <person name="Toyoda A."/>
            <person name="Takaki Y."/>
            <person name="Nishi S."/>
            <person name="Hori S."/>
            <person name="Arai W."/>
            <person name="Tsubouchi T."/>
            <person name="Morono Y."/>
            <person name="Uchiyama I."/>
            <person name="Ito T."/>
            <person name="Fujiyama A."/>
            <person name="Inagaki F."/>
            <person name="Takami H."/>
        </authorList>
    </citation>
    <scope>NUCLEOTIDE SEQUENCE</scope>
    <source>
        <strain evidence="2">Expedition CK06-06</strain>
    </source>
</reference>
<dbReference type="PANTHER" id="PTHR42867">
    <property type="entry name" value="MEMBRANE PROTEIN-RELATED"/>
    <property type="match status" value="1"/>
</dbReference>
<keyword evidence="1" id="KW-1133">Transmembrane helix</keyword>
<feature type="transmembrane region" description="Helical" evidence="1">
    <location>
        <begin position="217"/>
        <end position="241"/>
    </location>
</feature>
<protein>
    <recommendedName>
        <fullName evidence="3">DUF1385 domain-containing protein</fullName>
    </recommendedName>
</protein>
<feature type="transmembrane region" description="Helical" evidence="1">
    <location>
        <begin position="192"/>
        <end position="211"/>
    </location>
</feature>
<dbReference type="Pfam" id="PF07136">
    <property type="entry name" value="DUF1385"/>
    <property type="match status" value="1"/>
</dbReference>
<keyword evidence="1" id="KW-0812">Transmembrane</keyword>
<dbReference type="InterPro" id="IPR010787">
    <property type="entry name" value="DUF1385"/>
</dbReference>
<feature type="non-terminal residue" evidence="2">
    <location>
        <position position="279"/>
    </location>
</feature>
<organism evidence="2">
    <name type="scientific">marine sediment metagenome</name>
    <dbReference type="NCBI Taxonomy" id="412755"/>
    <lineage>
        <taxon>unclassified sequences</taxon>
        <taxon>metagenomes</taxon>
        <taxon>ecological metagenomes</taxon>
    </lineage>
</organism>
<dbReference type="AlphaFoldDB" id="X1GNL2"/>
<accession>X1GNL2</accession>
<comment type="caution">
    <text evidence="2">The sequence shown here is derived from an EMBL/GenBank/DDBJ whole genome shotgun (WGS) entry which is preliminary data.</text>
</comment>
<keyword evidence="1" id="KW-0472">Membrane</keyword>
<sequence length="279" mass="30712">MAQRFYYGGQAVIEGVMMRGQKAMVTAVRQPDGEVVIDTQPLPRISTGRMRKIPLTRGVVALIESMVLGIKALLYSANVSMEKEGEKISGGLVWGVVAGSLAFAVAFFFIAPLFLARLLDPYIQSSIIFHLIEGFIRLGFFIAYLKLITLAPDIRRVFAYHGAEHKAVNAYEAGVPLEVEAVREYSTAHVRCGTSFMFAVLIIAIIVFAIIGRPSVWVMVLSRIALIPLIAALGYEVTYFGTRHIKSSLVRALLAPGLWLQRLTTREPDDNQLEVALSA</sequence>
<feature type="transmembrane region" description="Helical" evidence="1">
    <location>
        <begin position="91"/>
        <end position="115"/>
    </location>
</feature>